<dbReference type="Proteomes" id="UP000694546">
    <property type="component" value="Chromosome 16"/>
</dbReference>
<dbReference type="GO" id="GO:0000139">
    <property type="term" value="C:Golgi membrane"/>
    <property type="evidence" value="ECO:0007669"/>
    <property type="project" value="UniProtKB-SubCell"/>
</dbReference>
<evidence type="ECO:0000256" key="4">
    <source>
        <dbReference type="ARBA" id="ARBA00022692"/>
    </source>
</evidence>
<keyword evidence="5" id="KW-0735">Signal-anchor</keyword>
<keyword evidence="4 11" id="KW-0812">Transmembrane</keyword>
<evidence type="ECO:0000313" key="12">
    <source>
        <dbReference type="Ensembl" id="ENSGMOP00000031614.1"/>
    </source>
</evidence>
<dbReference type="Pfam" id="PF06990">
    <property type="entry name" value="Gal-3-0_sulfotr"/>
    <property type="match status" value="1"/>
</dbReference>
<keyword evidence="3" id="KW-0808">Transferase</keyword>
<dbReference type="AlphaFoldDB" id="A0A8C5AG16"/>
<comment type="subcellular location">
    <subcellularLocation>
        <location evidence="1">Golgi apparatus membrane</location>
        <topology evidence="1">Single-pass type II membrane protein</topology>
    </subcellularLocation>
</comment>
<evidence type="ECO:0000256" key="11">
    <source>
        <dbReference type="SAM" id="Phobius"/>
    </source>
</evidence>
<keyword evidence="7" id="KW-0333">Golgi apparatus</keyword>
<evidence type="ECO:0000256" key="6">
    <source>
        <dbReference type="ARBA" id="ARBA00022989"/>
    </source>
</evidence>
<reference evidence="12" key="2">
    <citation type="submission" date="2025-09" db="UniProtKB">
        <authorList>
            <consortium name="Ensembl"/>
        </authorList>
    </citation>
    <scope>IDENTIFICATION</scope>
</reference>
<sequence>MRPSPSNCAMDQSPSSDISSIQCASCLGRLRRSLQPRTMWVALMAFTVFCLAFQYAEVLLDVMETRNGKGSEGFMTLRVNESSATLRNPTSVSTPVREGPTAPREIYPTGVRQQLTQGEDKPKDSGPDSVCQPKKHIVFLKTHKTASSTIVNILYRYGDARNLTFGLPLNKNHQFFYPYRFDSSYVEGVRSKTGKEYHILCNHLRFNKPELVKLMPEDTFYFSIMRHPVTMFESAFTYYKSIEAFHNSTSLEHFLDRCWWNYKPLVAGNQYAHNNLAFDFGFDNDVTYNSTDLEARTQAAVASVEQDFHLVLILEYFDESMVLLKHALCWSLDDVVSFKLNSRSEQSRRMPPPRIASKVEAWNALDWRLYIHFNATFWRRVDAEVGREEMVREVGRLRRRRDQLQAACLQDGGPVNPEHVKDVKMKPFQYGKAVIQGYNLKAALEGRAKMKCQKLITPELQYSDYLYGKQF</sequence>
<dbReference type="GO" id="GO:0001733">
    <property type="term" value="F:galactosylceramide sulfotransferase activity"/>
    <property type="evidence" value="ECO:0007669"/>
    <property type="project" value="InterPro"/>
</dbReference>
<comment type="similarity">
    <text evidence="2">Belongs to the galactose-3-O-sulfotransferase family.</text>
</comment>
<proteinExistence type="inferred from homology"/>
<organism evidence="12 13">
    <name type="scientific">Gadus morhua</name>
    <name type="common">Atlantic cod</name>
    <dbReference type="NCBI Taxonomy" id="8049"/>
    <lineage>
        <taxon>Eukaryota</taxon>
        <taxon>Metazoa</taxon>
        <taxon>Chordata</taxon>
        <taxon>Craniata</taxon>
        <taxon>Vertebrata</taxon>
        <taxon>Euteleostomi</taxon>
        <taxon>Actinopterygii</taxon>
        <taxon>Neopterygii</taxon>
        <taxon>Teleostei</taxon>
        <taxon>Neoteleostei</taxon>
        <taxon>Acanthomorphata</taxon>
        <taxon>Zeiogadaria</taxon>
        <taxon>Gadariae</taxon>
        <taxon>Gadiformes</taxon>
        <taxon>Gadoidei</taxon>
        <taxon>Gadidae</taxon>
        <taxon>Gadus</taxon>
    </lineage>
</organism>
<dbReference type="InterPro" id="IPR027417">
    <property type="entry name" value="P-loop_NTPase"/>
</dbReference>
<evidence type="ECO:0000256" key="3">
    <source>
        <dbReference type="ARBA" id="ARBA00022679"/>
    </source>
</evidence>
<evidence type="ECO:0000256" key="10">
    <source>
        <dbReference type="SAM" id="MobiDB-lite"/>
    </source>
</evidence>
<dbReference type="Ensembl" id="ENSGMOT00000027839.1">
    <property type="protein sequence ID" value="ENSGMOP00000031614.1"/>
    <property type="gene ID" value="ENSGMOG00000029247.1"/>
</dbReference>
<name>A0A8C5AG16_GADMO</name>
<evidence type="ECO:0000313" key="13">
    <source>
        <dbReference type="Proteomes" id="UP000694546"/>
    </source>
</evidence>
<dbReference type="PANTHER" id="PTHR14647">
    <property type="entry name" value="GALACTOSE-3-O-SULFOTRANSFERASE"/>
    <property type="match status" value="1"/>
</dbReference>
<evidence type="ECO:0000256" key="2">
    <source>
        <dbReference type="ARBA" id="ARBA00008124"/>
    </source>
</evidence>
<evidence type="ECO:0000256" key="1">
    <source>
        <dbReference type="ARBA" id="ARBA00004323"/>
    </source>
</evidence>
<evidence type="ECO:0000256" key="8">
    <source>
        <dbReference type="ARBA" id="ARBA00023136"/>
    </source>
</evidence>
<feature type="transmembrane region" description="Helical" evidence="11">
    <location>
        <begin position="39"/>
        <end position="56"/>
    </location>
</feature>
<dbReference type="PANTHER" id="PTHR14647:SF62">
    <property type="entry name" value="GALACTOSE-3-O-SULFOTRANSFERASE 2"/>
    <property type="match status" value="1"/>
</dbReference>
<evidence type="ECO:0000256" key="9">
    <source>
        <dbReference type="ARBA" id="ARBA00023180"/>
    </source>
</evidence>
<dbReference type="GO" id="GO:0009247">
    <property type="term" value="P:glycolipid biosynthetic process"/>
    <property type="evidence" value="ECO:0007669"/>
    <property type="project" value="InterPro"/>
</dbReference>
<dbReference type="GeneTree" id="ENSGT00950000182923"/>
<dbReference type="SUPFAM" id="SSF52540">
    <property type="entry name" value="P-loop containing nucleoside triphosphate hydrolases"/>
    <property type="match status" value="1"/>
</dbReference>
<evidence type="ECO:0000256" key="7">
    <source>
        <dbReference type="ARBA" id="ARBA00023034"/>
    </source>
</evidence>
<keyword evidence="13" id="KW-1185">Reference proteome</keyword>
<protein>
    <submittedName>
        <fullName evidence="12">Galactose-3-O-sulfotransferase 2</fullName>
    </submittedName>
</protein>
<keyword evidence="9" id="KW-0325">Glycoprotein</keyword>
<dbReference type="InterPro" id="IPR009729">
    <property type="entry name" value="Gal-3-0_sulfotransfrase"/>
</dbReference>
<reference evidence="12" key="1">
    <citation type="submission" date="2025-08" db="UniProtKB">
        <authorList>
            <consortium name="Ensembl"/>
        </authorList>
    </citation>
    <scope>IDENTIFICATION</scope>
</reference>
<feature type="region of interest" description="Disordered" evidence="10">
    <location>
        <begin position="85"/>
        <end position="130"/>
    </location>
</feature>
<feature type="compositionally biased region" description="Polar residues" evidence="10">
    <location>
        <begin position="85"/>
        <end position="94"/>
    </location>
</feature>
<keyword evidence="6 11" id="KW-1133">Transmembrane helix</keyword>
<accession>A0A8C5AG16</accession>
<keyword evidence="8 11" id="KW-0472">Membrane</keyword>
<dbReference type="OMA" id="YPHHFLA"/>
<evidence type="ECO:0000256" key="5">
    <source>
        <dbReference type="ARBA" id="ARBA00022968"/>
    </source>
</evidence>
<dbReference type="OrthoDB" id="514299at2759"/>
<gene>
    <name evidence="12" type="primary">gal3st2</name>
</gene>
<dbReference type="Gene3D" id="3.40.50.300">
    <property type="entry name" value="P-loop containing nucleotide triphosphate hydrolases"/>
    <property type="match status" value="1"/>
</dbReference>